<dbReference type="PANTHER" id="PTHR47197:SF3">
    <property type="entry name" value="DIHYDRO-HEME D1 DEHYDROGENASE"/>
    <property type="match status" value="1"/>
</dbReference>
<keyword evidence="1" id="KW-0732">Signal</keyword>
<dbReference type="InterPro" id="IPR019405">
    <property type="entry name" value="Lactonase_7-beta_prop"/>
</dbReference>
<dbReference type="SUPFAM" id="SSF50974">
    <property type="entry name" value="Nitrous oxide reductase, N-terminal domain"/>
    <property type="match status" value="1"/>
</dbReference>
<sequence length="357" mass="36586">MKPYVRVAALAALALGLPLSACGKRSAAPTAADGAAAQGAYRVYVTNERSDDLTVIDGASRQVVATIPLGKRPRGIRLSADGRTLYIALSGSPIAGPGVDESKLPPPDKAADGIAVFDVASGKIQRIIKGVSNPEQLAASKDGRLYAADEDAGKLMVLDIATGRTVAQIPVGSQPEGVALTPDGKQVWVTSEGQSQVTAIDTATLKPLTAIPVGERPRNTAFSPDGRRAFVAGESNRVMKVIDTQALTTLNTTTLAGETLKPMGMAVSNDGRTLYVSAGRGGQVLALDAASLSVQGVAQTGGRPWGVALSPDGKLLYSANGPANEVSVIDTATMKVIATVKAGTSPWTVAVVPTVRP</sequence>
<dbReference type="AlphaFoldDB" id="A0A328B3Q5"/>
<dbReference type="Proteomes" id="UP000249842">
    <property type="component" value="Unassembled WGS sequence"/>
</dbReference>
<dbReference type="RefSeq" id="WP_111458477.1">
    <property type="nucleotide sequence ID" value="NZ_QFYP01000001.1"/>
</dbReference>
<evidence type="ECO:0000313" key="2">
    <source>
        <dbReference type="EMBL" id="RAK61185.1"/>
    </source>
</evidence>
<dbReference type="NCBIfam" id="TIGR02276">
    <property type="entry name" value="beta_rpt_yvtn"/>
    <property type="match status" value="4"/>
</dbReference>
<dbReference type="Pfam" id="PF10282">
    <property type="entry name" value="Lactonase"/>
    <property type="match status" value="1"/>
</dbReference>
<dbReference type="OrthoDB" id="145213at2"/>
<organism evidence="2 3">
    <name type="scientific">Phenylobacterium hankyongense</name>
    <dbReference type="NCBI Taxonomy" id="1813876"/>
    <lineage>
        <taxon>Bacteria</taxon>
        <taxon>Pseudomonadati</taxon>
        <taxon>Pseudomonadota</taxon>
        <taxon>Alphaproteobacteria</taxon>
        <taxon>Caulobacterales</taxon>
        <taxon>Caulobacteraceae</taxon>
        <taxon>Phenylobacterium</taxon>
    </lineage>
</organism>
<gene>
    <name evidence="2" type="ORF">DJ021_15895</name>
</gene>
<dbReference type="InterPro" id="IPR011045">
    <property type="entry name" value="N2O_reductase_N"/>
</dbReference>
<name>A0A328B3Q5_9CAUL</name>
<proteinExistence type="predicted"/>
<reference evidence="3" key="1">
    <citation type="submission" date="2018-05" db="EMBL/GenBank/DDBJ databases">
        <authorList>
            <person name="Li X."/>
        </authorList>
    </citation>
    <scope>NUCLEOTIDE SEQUENCE [LARGE SCALE GENOMIC DNA]</scope>
    <source>
        <strain evidence="3">HKS-05</strain>
    </source>
</reference>
<evidence type="ECO:0000313" key="3">
    <source>
        <dbReference type="Proteomes" id="UP000249842"/>
    </source>
</evidence>
<feature type="signal peptide" evidence="1">
    <location>
        <begin position="1"/>
        <end position="23"/>
    </location>
</feature>
<dbReference type="InterPro" id="IPR051200">
    <property type="entry name" value="Host-pathogen_enzymatic-act"/>
</dbReference>
<dbReference type="InterPro" id="IPR015943">
    <property type="entry name" value="WD40/YVTN_repeat-like_dom_sf"/>
</dbReference>
<accession>A0A328B3Q5</accession>
<evidence type="ECO:0000256" key="1">
    <source>
        <dbReference type="SAM" id="SignalP"/>
    </source>
</evidence>
<dbReference type="InterPro" id="IPR011964">
    <property type="entry name" value="YVTN_b-propeller_repeat"/>
</dbReference>
<protein>
    <recommendedName>
        <fullName evidence="4">PQQ-dependent catabolism-associated beta-propeller protein</fullName>
    </recommendedName>
</protein>
<evidence type="ECO:0008006" key="4">
    <source>
        <dbReference type="Google" id="ProtNLM"/>
    </source>
</evidence>
<feature type="chain" id="PRO_5016234916" description="PQQ-dependent catabolism-associated beta-propeller protein" evidence="1">
    <location>
        <begin position="24"/>
        <end position="357"/>
    </location>
</feature>
<dbReference type="EMBL" id="QFYP01000001">
    <property type="protein sequence ID" value="RAK61185.1"/>
    <property type="molecule type" value="Genomic_DNA"/>
</dbReference>
<dbReference type="PANTHER" id="PTHR47197">
    <property type="entry name" value="PROTEIN NIRF"/>
    <property type="match status" value="1"/>
</dbReference>
<dbReference type="Gene3D" id="2.130.10.10">
    <property type="entry name" value="YVTN repeat-like/Quinoprotein amine dehydrogenase"/>
    <property type="match status" value="2"/>
</dbReference>
<comment type="caution">
    <text evidence="2">The sequence shown here is derived from an EMBL/GenBank/DDBJ whole genome shotgun (WGS) entry which is preliminary data.</text>
</comment>
<keyword evidence="3" id="KW-1185">Reference proteome</keyword>